<dbReference type="PANTHER" id="PTHR33606:SF3">
    <property type="entry name" value="PROTEIN YCII"/>
    <property type="match status" value="1"/>
</dbReference>
<dbReference type="InterPro" id="IPR051807">
    <property type="entry name" value="Sec-metab_biosynth-assoc"/>
</dbReference>
<name>A0ABR1Y534_9PEZI</name>
<dbReference type="EMBL" id="JBBWUH010000001">
    <property type="protein sequence ID" value="KAK8176977.1"/>
    <property type="molecule type" value="Genomic_DNA"/>
</dbReference>
<dbReference type="InterPro" id="IPR011008">
    <property type="entry name" value="Dimeric_a/b-barrel"/>
</dbReference>
<feature type="region of interest" description="Disordered" evidence="1">
    <location>
        <begin position="1"/>
        <end position="20"/>
    </location>
</feature>
<evidence type="ECO:0000256" key="1">
    <source>
        <dbReference type="SAM" id="MobiDB-lite"/>
    </source>
</evidence>
<evidence type="ECO:0000313" key="3">
    <source>
        <dbReference type="Proteomes" id="UP001456524"/>
    </source>
</evidence>
<proteinExistence type="predicted"/>
<comment type="caution">
    <text evidence="2">The sequence shown here is derived from an EMBL/GenBank/DDBJ whole genome shotgun (WGS) entry which is preliminary data.</text>
</comment>
<sequence>MATPSSTTAPAGAAGDEQPKCEWLVVLPDKPGVLEKRVRVRGQHIAAIASAYPSDFWLVAGALLERAPHEIAADSNPSNPSNSNSDSNSDSKATDAAAADTAAPQPPPLPMQGSAGLVWASSAEEIRRLLSGDVYAREGVWDMERLQCWAFKSAVRRVW</sequence>
<gene>
    <name evidence="2" type="ORF">IWX90DRAFT_482024</name>
</gene>
<evidence type="ECO:0000313" key="2">
    <source>
        <dbReference type="EMBL" id="KAK8176977.1"/>
    </source>
</evidence>
<dbReference type="SUPFAM" id="SSF54909">
    <property type="entry name" value="Dimeric alpha+beta barrel"/>
    <property type="match status" value="1"/>
</dbReference>
<reference evidence="2 3" key="1">
    <citation type="journal article" date="2022" name="G3 (Bethesda)">
        <title>Enemy or ally: a genomic approach to elucidate the lifestyle of Phyllosticta citrichinaensis.</title>
        <authorList>
            <person name="Buijs V.A."/>
            <person name="Groenewald J.Z."/>
            <person name="Haridas S."/>
            <person name="LaButti K.M."/>
            <person name="Lipzen A."/>
            <person name="Martin F.M."/>
            <person name="Barry K."/>
            <person name="Grigoriev I.V."/>
            <person name="Crous P.W."/>
            <person name="Seidl M.F."/>
        </authorList>
    </citation>
    <scope>NUCLEOTIDE SEQUENCE [LARGE SCALE GENOMIC DNA]</scope>
    <source>
        <strain evidence="2 3">CBS 129764</strain>
    </source>
</reference>
<feature type="region of interest" description="Disordered" evidence="1">
    <location>
        <begin position="70"/>
        <end position="114"/>
    </location>
</feature>
<evidence type="ECO:0008006" key="4">
    <source>
        <dbReference type="Google" id="ProtNLM"/>
    </source>
</evidence>
<feature type="compositionally biased region" description="Low complexity" evidence="1">
    <location>
        <begin position="1"/>
        <end position="15"/>
    </location>
</feature>
<dbReference type="Proteomes" id="UP001456524">
    <property type="component" value="Unassembled WGS sequence"/>
</dbReference>
<keyword evidence="3" id="KW-1185">Reference proteome</keyword>
<accession>A0ABR1Y534</accession>
<organism evidence="2 3">
    <name type="scientific">Phyllosticta citrichinensis</name>
    <dbReference type="NCBI Taxonomy" id="1130410"/>
    <lineage>
        <taxon>Eukaryota</taxon>
        <taxon>Fungi</taxon>
        <taxon>Dikarya</taxon>
        <taxon>Ascomycota</taxon>
        <taxon>Pezizomycotina</taxon>
        <taxon>Dothideomycetes</taxon>
        <taxon>Dothideomycetes incertae sedis</taxon>
        <taxon>Botryosphaeriales</taxon>
        <taxon>Phyllostictaceae</taxon>
        <taxon>Phyllosticta</taxon>
    </lineage>
</organism>
<protein>
    <recommendedName>
        <fullName evidence="4">YCII-related domain-containing protein</fullName>
    </recommendedName>
</protein>
<dbReference type="Gene3D" id="3.30.70.1060">
    <property type="entry name" value="Dimeric alpha+beta barrel"/>
    <property type="match status" value="1"/>
</dbReference>
<dbReference type="PANTHER" id="PTHR33606">
    <property type="entry name" value="PROTEIN YCII"/>
    <property type="match status" value="1"/>
</dbReference>
<feature type="compositionally biased region" description="Low complexity" evidence="1">
    <location>
        <begin position="73"/>
        <end position="103"/>
    </location>
</feature>